<reference evidence="2 3" key="1">
    <citation type="submission" date="2018-10" db="EMBL/GenBank/DDBJ databases">
        <title>Genomic Encyclopedia of Type Strains, Phase IV (KMG-IV): sequencing the most valuable type-strain genomes for metagenomic binning, comparative biology and taxonomic classification.</title>
        <authorList>
            <person name="Goeker M."/>
        </authorList>
    </citation>
    <scope>NUCLEOTIDE SEQUENCE [LARGE SCALE GENOMIC DNA]</scope>
    <source>
        <strain evidence="2 3">DSM 15521</strain>
    </source>
</reference>
<dbReference type="EMBL" id="RBIE01000001">
    <property type="protein sequence ID" value="RKQ63960.1"/>
    <property type="molecule type" value="Genomic_DNA"/>
</dbReference>
<keyword evidence="3" id="KW-1185">Reference proteome</keyword>
<protein>
    <submittedName>
        <fullName evidence="2">Uncharacterized protein</fullName>
    </submittedName>
</protein>
<sequence>MTTPNDPIFKFFYYLGYLYIIGAFLAGSYITYDWFKNRRKGNGDN</sequence>
<keyword evidence="1" id="KW-0472">Membrane</keyword>
<dbReference type="AlphaFoldDB" id="A0A420W9G6"/>
<name>A0A420W9G6_9BACT</name>
<feature type="transmembrane region" description="Helical" evidence="1">
    <location>
        <begin position="12"/>
        <end position="32"/>
    </location>
</feature>
<comment type="caution">
    <text evidence="2">The sequence shown here is derived from an EMBL/GenBank/DDBJ whole genome shotgun (WGS) entry which is preliminary data.</text>
</comment>
<proteinExistence type="predicted"/>
<gene>
    <name evidence="2" type="ORF">C7457_0849</name>
</gene>
<dbReference type="RefSeq" id="WP_170137349.1">
    <property type="nucleotide sequence ID" value="NZ_RBIE01000001.1"/>
</dbReference>
<organism evidence="2 3">
    <name type="scientific">Thermovibrio guaymasensis</name>
    <dbReference type="NCBI Taxonomy" id="240167"/>
    <lineage>
        <taxon>Bacteria</taxon>
        <taxon>Pseudomonadati</taxon>
        <taxon>Aquificota</taxon>
        <taxon>Aquificia</taxon>
        <taxon>Desulfurobacteriales</taxon>
        <taxon>Desulfurobacteriaceae</taxon>
        <taxon>Thermovibrio</taxon>
    </lineage>
</organism>
<evidence type="ECO:0000313" key="2">
    <source>
        <dbReference type="EMBL" id="RKQ63960.1"/>
    </source>
</evidence>
<accession>A0A420W9G6</accession>
<keyword evidence="1" id="KW-1133">Transmembrane helix</keyword>
<keyword evidence="1" id="KW-0812">Transmembrane</keyword>
<evidence type="ECO:0000256" key="1">
    <source>
        <dbReference type="SAM" id="Phobius"/>
    </source>
</evidence>
<dbReference type="Proteomes" id="UP000280881">
    <property type="component" value="Unassembled WGS sequence"/>
</dbReference>
<evidence type="ECO:0000313" key="3">
    <source>
        <dbReference type="Proteomes" id="UP000280881"/>
    </source>
</evidence>